<dbReference type="Proteomes" id="UP000315364">
    <property type="component" value="Chromosome"/>
</dbReference>
<dbReference type="PANTHER" id="PTHR42711:SF5">
    <property type="entry name" value="ABC TRANSPORTER ATP-BINDING PROTEIN NATA"/>
    <property type="match status" value="1"/>
</dbReference>
<dbReference type="RefSeq" id="WP_146290115.1">
    <property type="nucleotide sequence ID" value="NZ_CP042304.1"/>
</dbReference>
<evidence type="ECO:0000256" key="4">
    <source>
        <dbReference type="ARBA" id="ARBA00022741"/>
    </source>
</evidence>
<evidence type="ECO:0000313" key="7">
    <source>
        <dbReference type="EMBL" id="QDZ11292.1"/>
    </source>
</evidence>
<accession>A0A5B8LV05</accession>
<dbReference type="InterPro" id="IPR050763">
    <property type="entry name" value="ABC_transporter_ATP-binding"/>
</dbReference>
<dbReference type="EMBL" id="CP042304">
    <property type="protein sequence ID" value="QDZ11292.1"/>
    <property type="molecule type" value="Genomic_DNA"/>
</dbReference>
<keyword evidence="2" id="KW-0813">Transport</keyword>
<dbReference type="SMART" id="SM00382">
    <property type="entry name" value="AAA"/>
    <property type="match status" value="1"/>
</dbReference>
<name>A0A5B8LV05_9HYPH</name>
<evidence type="ECO:0000259" key="6">
    <source>
        <dbReference type="PROSITE" id="PS50893"/>
    </source>
</evidence>
<dbReference type="SUPFAM" id="SSF52540">
    <property type="entry name" value="P-loop containing nucleoside triphosphate hydrolases"/>
    <property type="match status" value="1"/>
</dbReference>
<dbReference type="Pfam" id="PF00005">
    <property type="entry name" value="ABC_tran"/>
    <property type="match status" value="1"/>
</dbReference>
<evidence type="ECO:0000313" key="8">
    <source>
        <dbReference type="Proteomes" id="UP000315364"/>
    </source>
</evidence>
<dbReference type="Gene3D" id="3.40.50.300">
    <property type="entry name" value="P-loop containing nucleotide triphosphate hydrolases"/>
    <property type="match status" value="1"/>
</dbReference>
<dbReference type="PROSITE" id="PS00211">
    <property type="entry name" value="ABC_TRANSPORTER_1"/>
    <property type="match status" value="1"/>
</dbReference>
<comment type="similarity">
    <text evidence="1">Belongs to the ABC transporter superfamily.</text>
</comment>
<dbReference type="GO" id="GO:0005524">
    <property type="term" value="F:ATP binding"/>
    <property type="evidence" value="ECO:0007669"/>
    <property type="project" value="UniProtKB-KW"/>
</dbReference>
<evidence type="ECO:0000256" key="1">
    <source>
        <dbReference type="ARBA" id="ARBA00005417"/>
    </source>
</evidence>
<gene>
    <name evidence="7" type="ORF">FPZ08_11295</name>
</gene>
<dbReference type="AlphaFoldDB" id="A0A5B8LV05"/>
<evidence type="ECO:0000256" key="5">
    <source>
        <dbReference type="ARBA" id="ARBA00022840"/>
    </source>
</evidence>
<dbReference type="InterPro" id="IPR027417">
    <property type="entry name" value="P-loop_NTPase"/>
</dbReference>
<dbReference type="InterPro" id="IPR003593">
    <property type="entry name" value="AAA+_ATPase"/>
</dbReference>
<dbReference type="InterPro" id="IPR017871">
    <property type="entry name" value="ABC_transporter-like_CS"/>
</dbReference>
<evidence type="ECO:0000256" key="2">
    <source>
        <dbReference type="ARBA" id="ARBA00022448"/>
    </source>
</evidence>
<evidence type="ECO:0000256" key="3">
    <source>
        <dbReference type="ARBA" id="ARBA00022458"/>
    </source>
</evidence>
<keyword evidence="3" id="KW-0536">Nodulation</keyword>
<dbReference type="PROSITE" id="PS50893">
    <property type="entry name" value="ABC_TRANSPORTER_2"/>
    <property type="match status" value="1"/>
</dbReference>
<organism evidence="7 8">
    <name type="scientific">Devosia ginsengisoli</name>
    <dbReference type="NCBI Taxonomy" id="400770"/>
    <lineage>
        <taxon>Bacteria</taxon>
        <taxon>Pseudomonadati</taxon>
        <taxon>Pseudomonadota</taxon>
        <taxon>Alphaproteobacteria</taxon>
        <taxon>Hyphomicrobiales</taxon>
        <taxon>Devosiaceae</taxon>
        <taxon>Devosia</taxon>
    </lineage>
</organism>
<feature type="domain" description="ABC transporter" evidence="6">
    <location>
        <begin position="13"/>
        <end position="243"/>
    </location>
</feature>
<keyword evidence="8" id="KW-1185">Reference proteome</keyword>
<proteinExistence type="inferred from homology"/>
<dbReference type="PANTHER" id="PTHR42711">
    <property type="entry name" value="ABC TRANSPORTER ATP-BINDING PROTEIN"/>
    <property type="match status" value="1"/>
</dbReference>
<dbReference type="InterPro" id="IPR003439">
    <property type="entry name" value="ABC_transporter-like_ATP-bd"/>
</dbReference>
<protein>
    <submittedName>
        <fullName evidence="7">ABC transporter ATP-binding protein</fullName>
    </submittedName>
</protein>
<reference evidence="7 8" key="1">
    <citation type="submission" date="2019-07" db="EMBL/GenBank/DDBJ databases">
        <title>Full genome sequence of Devosia sp. Gsoil 520.</title>
        <authorList>
            <person name="Im W.-T."/>
        </authorList>
    </citation>
    <scope>NUCLEOTIDE SEQUENCE [LARGE SCALE GENOMIC DNA]</scope>
    <source>
        <strain evidence="7 8">Gsoil 520</strain>
    </source>
</reference>
<dbReference type="KEGG" id="dea:FPZ08_11295"/>
<dbReference type="GO" id="GO:0016887">
    <property type="term" value="F:ATP hydrolysis activity"/>
    <property type="evidence" value="ECO:0007669"/>
    <property type="project" value="InterPro"/>
</dbReference>
<keyword evidence="5 7" id="KW-0067">ATP-binding</keyword>
<dbReference type="OrthoDB" id="9778547at2"/>
<keyword evidence="4" id="KW-0547">Nucleotide-binding</keyword>
<sequence>MPDAIPVPPADAIHLDAISKRYGRTLALDGVSFAVREQELFALLGPNGAGKTTLLHILSSILRPDSGTALIDGIDVAKNPRAARQRLGIVFQEPSLDDRLTVRENLELHGLVFGVPRKLRRQRIEEMLALVELSDWAAKPVRTLSSGMKRRLEIARALIHDSGILLLDEPTVGLDAQTRDRIWAYLRRLRAERDITVLVTTHYIEEVESCDRVCIIDGGKVLALDTPEALKQAHGQALVRVTPLTEADSAAISAQYADRLTGRQGAELTLVSDDAFIAAFLAEFGTRISALKVEVPSLETVFLSLTGRELRDQAAGAREQTFAFGKRGGEHTR</sequence>